<name>F2N8Z0_CORGP</name>
<dbReference type="InterPro" id="IPR023210">
    <property type="entry name" value="NADP_OxRdtase_dom"/>
</dbReference>
<dbReference type="CDD" id="cd19149">
    <property type="entry name" value="AKR_AKR11B2"/>
    <property type="match status" value="1"/>
</dbReference>
<accession>F2N8Z0</accession>
<evidence type="ECO:0000259" key="2">
    <source>
        <dbReference type="Pfam" id="PF00248"/>
    </source>
</evidence>
<sequence>MNNIKLGDTGSRISQIGLGTWAIGGGPAWDQDLETKTCVDTIVTAVGCGVNLIDTAPGYNFGNSEIMVGRALEHLKREDVILETKFGIVWDRKGALFNKVGDRQLYKNLSAESILKEIDQSLERLGTDYIDIYMSHWQAVEPYFTPIAETMELLTELKRQGKIRAIGAANVTAADVRQYLEAGELDIVQGKYSIVDRGVEDELCDICRQNGIVLQAYSPLEQGLLSGTIERGYHAVGARANKRWFQPGNLERVLDMLDAWKPLCEKYDCSVPTLALAWVLAQGDFISILSGSTSPDQVRENVLAADIMLEPSDVAWMRERAEALG</sequence>
<dbReference type="STRING" id="700015.Corgl_1491"/>
<dbReference type="Gene3D" id="3.20.20.100">
    <property type="entry name" value="NADP-dependent oxidoreductase domain"/>
    <property type="match status" value="1"/>
</dbReference>
<reference evidence="4" key="1">
    <citation type="journal article" date="2013" name="Stand. Genomic Sci.">
        <title>Complete genome sequence of Coriobacterium glomerans type strain (PW2(T)) from the midgut of Pyrrhocoris apterus L. (red soldier bug).</title>
        <authorList>
            <person name="Stackebrandt E."/>
            <person name="Zeytun A."/>
            <person name="Lapidus A."/>
            <person name="Nolan M."/>
            <person name="Lucas S."/>
            <person name="Hammon N."/>
            <person name="Deshpande S."/>
            <person name="Cheng J.F."/>
            <person name="Tapia R."/>
            <person name="Goodwin L.A."/>
            <person name="Pitluck S."/>
            <person name="Liolios K."/>
            <person name="Pagani I."/>
            <person name="Ivanova N."/>
            <person name="Mavromatis K."/>
            <person name="Mikhailova N."/>
            <person name="Huntemann M."/>
            <person name="Pati A."/>
            <person name="Chen A."/>
            <person name="Palaniappan K."/>
            <person name="Chang Y.J."/>
            <person name="Land M."/>
            <person name="Hauser L."/>
            <person name="Rohde M."/>
            <person name="Pukall R."/>
            <person name="Goker M."/>
            <person name="Detter J.C."/>
            <person name="Woyke T."/>
            <person name="Bristow J."/>
            <person name="Eisen J.A."/>
            <person name="Markowitz V."/>
            <person name="Hugenholtz P."/>
            <person name="Kyrpides N.C."/>
            <person name="Klenk H.P."/>
        </authorList>
    </citation>
    <scope>NUCLEOTIDE SEQUENCE</scope>
    <source>
        <strain evidence="4">ATCC 49209 / DSM 20642 / JCM 10262 / PW2</strain>
    </source>
</reference>
<dbReference type="InterPro" id="IPR050523">
    <property type="entry name" value="AKR_Detox_Biosynth"/>
</dbReference>
<dbReference type="PANTHER" id="PTHR43364:SF4">
    <property type="entry name" value="NAD(P)-LINKED OXIDOREDUCTASE SUPERFAMILY PROTEIN"/>
    <property type="match status" value="1"/>
</dbReference>
<evidence type="ECO:0000313" key="4">
    <source>
        <dbReference type="Proteomes" id="UP000006851"/>
    </source>
</evidence>
<gene>
    <name evidence="3" type="ordered locus">Corgl_1491</name>
</gene>
<dbReference type="AlphaFoldDB" id="F2N8Z0"/>
<evidence type="ECO:0000313" key="3">
    <source>
        <dbReference type="EMBL" id="AEB07590.1"/>
    </source>
</evidence>
<dbReference type="Proteomes" id="UP000006851">
    <property type="component" value="Chromosome"/>
</dbReference>
<dbReference type="InterPro" id="IPR020471">
    <property type="entry name" value="AKR"/>
</dbReference>
<keyword evidence="4" id="KW-1185">Reference proteome</keyword>
<dbReference type="RefSeq" id="WP_013709332.1">
    <property type="nucleotide sequence ID" value="NC_015389.1"/>
</dbReference>
<dbReference type="PRINTS" id="PR00069">
    <property type="entry name" value="ALDKETRDTASE"/>
</dbReference>
<dbReference type="HOGENOM" id="CLU_023205_2_3_11"/>
<dbReference type="Pfam" id="PF00248">
    <property type="entry name" value="Aldo_ket_red"/>
    <property type="match status" value="1"/>
</dbReference>
<evidence type="ECO:0000256" key="1">
    <source>
        <dbReference type="ARBA" id="ARBA00023002"/>
    </source>
</evidence>
<protein>
    <submittedName>
        <fullName evidence="3">Aldo/keto reductase</fullName>
    </submittedName>
</protein>
<feature type="domain" description="NADP-dependent oxidoreductase" evidence="2">
    <location>
        <begin position="16"/>
        <end position="319"/>
    </location>
</feature>
<dbReference type="GO" id="GO:0005829">
    <property type="term" value="C:cytosol"/>
    <property type="evidence" value="ECO:0007669"/>
    <property type="project" value="TreeGrafter"/>
</dbReference>
<dbReference type="GO" id="GO:0016491">
    <property type="term" value="F:oxidoreductase activity"/>
    <property type="evidence" value="ECO:0007669"/>
    <property type="project" value="UniProtKB-KW"/>
</dbReference>
<dbReference type="KEGG" id="cgo:Corgl_1491"/>
<dbReference type="InterPro" id="IPR036812">
    <property type="entry name" value="NAD(P)_OxRdtase_dom_sf"/>
</dbReference>
<dbReference type="eggNOG" id="COG0667">
    <property type="taxonomic scope" value="Bacteria"/>
</dbReference>
<dbReference type="PANTHER" id="PTHR43364">
    <property type="entry name" value="NADH-SPECIFIC METHYLGLYOXAL REDUCTASE-RELATED"/>
    <property type="match status" value="1"/>
</dbReference>
<dbReference type="OrthoDB" id="3190637at2"/>
<dbReference type="EMBL" id="CP002628">
    <property type="protein sequence ID" value="AEB07590.1"/>
    <property type="molecule type" value="Genomic_DNA"/>
</dbReference>
<dbReference type="SUPFAM" id="SSF51430">
    <property type="entry name" value="NAD(P)-linked oxidoreductase"/>
    <property type="match status" value="1"/>
</dbReference>
<proteinExistence type="predicted"/>
<organism evidence="3 4">
    <name type="scientific">Coriobacterium glomerans (strain ATCC 49209 / DSM 20642 / JCM 10262 / PW2)</name>
    <dbReference type="NCBI Taxonomy" id="700015"/>
    <lineage>
        <taxon>Bacteria</taxon>
        <taxon>Bacillati</taxon>
        <taxon>Actinomycetota</taxon>
        <taxon>Coriobacteriia</taxon>
        <taxon>Coriobacteriales</taxon>
        <taxon>Coriobacteriaceae</taxon>
        <taxon>Coriobacterium</taxon>
    </lineage>
</organism>
<keyword evidence="1" id="KW-0560">Oxidoreductase</keyword>